<dbReference type="SUPFAM" id="SSF50156">
    <property type="entry name" value="PDZ domain-like"/>
    <property type="match status" value="1"/>
</dbReference>
<dbReference type="PANTHER" id="PTHR15711">
    <property type="entry name" value="RAP GTPASE-ACTIVATING PROTEIN"/>
    <property type="match status" value="1"/>
</dbReference>
<evidence type="ECO:0000313" key="8">
    <source>
        <dbReference type="Ensembl" id="ENSPNYP00000008414.1"/>
    </source>
</evidence>
<feature type="compositionally biased region" description="Low complexity" evidence="5">
    <location>
        <begin position="253"/>
        <end position="263"/>
    </location>
</feature>
<name>A0A3B4FFC3_9CICH</name>
<evidence type="ECO:0000256" key="2">
    <source>
        <dbReference type="ARBA" id="ARBA00022553"/>
    </source>
</evidence>
<dbReference type="InterPro" id="IPR000331">
    <property type="entry name" value="Rap/Ran_GAP_dom"/>
</dbReference>
<dbReference type="GO" id="GO:0003382">
    <property type="term" value="P:epithelial cell morphogenesis"/>
    <property type="evidence" value="ECO:0007669"/>
    <property type="project" value="TreeGrafter"/>
</dbReference>
<feature type="compositionally biased region" description="Low complexity" evidence="5">
    <location>
        <begin position="1153"/>
        <end position="1168"/>
    </location>
</feature>
<dbReference type="Gene3D" id="3.40.50.11210">
    <property type="entry name" value="Rap/Ran-GAP"/>
    <property type="match status" value="1"/>
</dbReference>
<evidence type="ECO:0000259" key="7">
    <source>
        <dbReference type="PROSITE" id="PS50106"/>
    </source>
</evidence>
<dbReference type="InterPro" id="IPR036034">
    <property type="entry name" value="PDZ_sf"/>
</dbReference>
<dbReference type="GeneTree" id="ENSGT00940000159183"/>
<evidence type="ECO:0000256" key="1">
    <source>
        <dbReference type="ARBA" id="ARBA00022468"/>
    </source>
</evidence>
<dbReference type="PROSITE" id="PS50085">
    <property type="entry name" value="RAPGAP"/>
    <property type="match status" value="1"/>
</dbReference>
<feature type="compositionally biased region" description="Pro residues" evidence="5">
    <location>
        <begin position="216"/>
        <end position="229"/>
    </location>
</feature>
<feature type="compositionally biased region" description="Low complexity" evidence="5">
    <location>
        <begin position="1543"/>
        <end position="1555"/>
    </location>
</feature>
<feature type="compositionally biased region" description="Basic and acidic residues" evidence="5">
    <location>
        <begin position="233"/>
        <end position="246"/>
    </location>
</feature>
<evidence type="ECO:0000256" key="3">
    <source>
        <dbReference type="ARBA" id="ARBA00023054"/>
    </source>
</evidence>
<feature type="region of interest" description="Disordered" evidence="5">
    <location>
        <begin position="1527"/>
        <end position="1562"/>
    </location>
</feature>
<feature type="region of interest" description="Disordered" evidence="5">
    <location>
        <begin position="142"/>
        <end position="181"/>
    </location>
</feature>
<evidence type="ECO:0000259" key="6">
    <source>
        <dbReference type="PROSITE" id="PS50085"/>
    </source>
</evidence>
<feature type="compositionally biased region" description="Polar residues" evidence="5">
    <location>
        <begin position="1207"/>
        <end position="1226"/>
    </location>
</feature>
<evidence type="ECO:0000256" key="5">
    <source>
        <dbReference type="SAM" id="MobiDB-lite"/>
    </source>
</evidence>
<dbReference type="Gene3D" id="6.10.140.210">
    <property type="match status" value="1"/>
</dbReference>
<feature type="region of interest" description="Disordered" evidence="5">
    <location>
        <begin position="1"/>
        <end position="46"/>
    </location>
</feature>
<gene>
    <name evidence="8" type="primary">SIPA1L3</name>
</gene>
<feature type="region of interest" description="Disordered" evidence="5">
    <location>
        <begin position="1119"/>
        <end position="1331"/>
    </location>
</feature>
<dbReference type="GO" id="GO:0090162">
    <property type="term" value="P:establishment of epithelial cell polarity"/>
    <property type="evidence" value="ECO:0007669"/>
    <property type="project" value="TreeGrafter"/>
</dbReference>
<dbReference type="Ensembl" id="ENSPNYT00000008615.1">
    <property type="protein sequence ID" value="ENSPNYP00000008414.1"/>
    <property type="gene ID" value="ENSPNYG00000006392.1"/>
</dbReference>
<feature type="region of interest" description="Disordered" evidence="5">
    <location>
        <begin position="211"/>
        <end position="282"/>
    </location>
</feature>
<feature type="compositionally biased region" description="Low complexity" evidence="5">
    <location>
        <begin position="1307"/>
        <end position="1331"/>
    </location>
</feature>
<reference evidence="8" key="1">
    <citation type="submission" date="2023-09" db="UniProtKB">
        <authorList>
            <consortium name="Ensembl"/>
        </authorList>
    </citation>
    <scope>IDENTIFICATION</scope>
</reference>
<feature type="domain" description="PDZ" evidence="7">
    <location>
        <begin position="939"/>
        <end position="1015"/>
    </location>
</feature>
<sequence>MNSYRDRGVTCTSSDLLDGGGGGLPQHTPFRHTPNGHPALGPSDPVIQPRISVPKMGVRARIAEWPPRRAQSRESLLENGQIGGNHYGDDGSVLSVLSDFRLVRGGVTRLPRRRSKDVGEFGGERSSPFSLRVFPPLRKRSNSEVTLSEQDENEVEARGDGGLGNRFREYGSTSSIDIQGIPDQSFFDMISQFRQERPDQRSSAPIQIGELLRAPDSPPGPLPSAPSPGPTGVEDRETGRKDGTERVRKKSGGTESSLGTSSLFRKLRSSNRGELDGGKGETVEDRGTRAAINSSFKSWVCPKSFVHFDAQSILFDLHEAAAQRGFVTQRRNTATGASAASVSLSVSRSSASVNDPIYSSIEDLTLSLDQGSTTPSLGVDPLDGAGAQSSSPLLLSCPHFLNETGGHGERNISFLSSSLERGGDGGGGDGGRGWLRKSNASVSVVEVATEEQATRLERLKLYSIEHVDLGARYYRDYFHGKELSNYFGTDDKLGPVALSIRREKLEDTKDLKDQYQYRLIVRTSELVTLRGSILEDAVASTGKHGTVRGLPLKEVLEQVVPELNVSCLRLALSTAKVTEQLLKLDEQGLSQKHKVGVLLCRAGQSTEEEMYNNEEASPAFSAFLELLGEQVLLKGFTKYAAQLDTKTDSTGTHSLYTTYQGYEIMFHVSTMLPYMPSNPQQLLRKRHIGNDIVTIIFQEPGALPFTPQNIRSHFQHVFVIVRVHNPCSENTYYSVAVTRMKDVPPFGPPIPSGVTFRDPETFRNFLLAKVINAENAAHKSEKFHTMATRTRQEYLRDLAENYVSSTPLDSAGKLNNLISLASKKRERTKAREGAELGAAGAVAWRVQAQDFSGGGGAELPCALGVSAEYIVLIDCSTKEVVFNCFCADVIGWTPERLALKIFYGRGDHIAVRVPEGGAQDIREMVQRLKLLTVGCETVDMTLRRNGLGQLGFHVRLDGTVAEVEEYGFAWQAGLRQGSRLVEICKVAAVTLTHEQMIDLLRTSVTVKVIIIPPYEEGGPRRCVAVCVWFPLNPFELHLPVSYPENHYSLSPAGGDRPYRNPSASFSSPPSGLVSLTTMGPPGISPGPFPWTFSVICYNPESVCLCVCLDAEPLWHVPASRGPGGGGGQRRMPRQDVPGKDSPNRHSKGETQYSSHSSSNTLSSNASSSHSDERWFDGGPADPDPDLLNKGGSNDSGIDASTHYGNGRHSNMSNSQSHKAMHSSATYSGIPELSVGRSGGSGGEAKRRESSPIIPAAANQNKGYRTRTFPPPGSSADKMDAFKPRAYTPQGYKTPVEKPRPVRASTVTPTSAQLSSTPLSSSAPKSSYGKSTPSGWKTVCLCFVLISCVSRQVDTNSKNVFGQPRLRASLRDLRSPRRTYKSSIEDDLKKLIIMDNPGETPQRDPSPRRPLQRTFSDESLCSGRRDAGFASSENQTTPSDVLFTCTLPTRKHAGSSNHSNHMQSKKVPLSASELSLTEVRDKLPPLRRLDPGMMPLPDTASGLEWSSLVNAAKAYEAQRAGSLFSLTDPQLGGPDTRPAASPVQFQTPQTPRTTPTLSSDEVPNDLSGRLYHLEVMLKQLNNDLEKEKKDKVVLLAEMANLRENNQRLQVESQTASEQLRKFSVLLTNLNKPGSDHEAHSLADSQRE</sequence>
<dbReference type="GO" id="GO:0005886">
    <property type="term" value="C:plasma membrane"/>
    <property type="evidence" value="ECO:0007669"/>
    <property type="project" value="TreeGrafter"/>
</dbReference>
<dbReference type="Pfam" id="PF11881">
    <property type="entry name" value="SPAR_C"/>
    <property type="match status" value="1"/>
</dbReference>
<dbReference type="Pfam" id="PF21022">
    <property type="entry name" value="Rap-GAP_dimer"/>
    <property type="match status" value="1"/>
</dbReference>
<dbReference type="GO" id="GO:0051056">
    <property type="term" value="P:regulation of small GTPase mediated signal transduction"/>
    <property type="evidence" value="ECO:0007669"/>
    <property type="project" value="InterPro"/>
</dbReference>
<dbReference type="GO" id="GO:0005096">
    <property type="term" value="F:GTPase activator activity"/>
    <property type="evidence" value="ECO:0007669"/>
    <property type="project" value="UniProtKB-KW"/>
</dbReference>
<keyword evidence="2" id="KW-0597">Phosphoprotein</keyword>
<feature type="region of interest" description="Disordered" evidence="5">
    <location>
        <begin position="1394"/>
        <end position="1434"/>
    </location>
</feature>
<feature type="region of interest" description="Disordered" evidence="5">
    <location>
        <begin position="112"/>
        <end position="131"/>
    </location>
</feature>
<keyword evidence="3 4" id="KW-0175">Coiled coil</keyword>
<proteinExistence type="predicted"/>
<dbReference type="PROSITE" id="PS50106">
    <property type="entry name" value="PDZ"/>
    <property type="match status" value="1"/>
</dbReference>
<dbReference type="InterPro" id="IPR035974">
    <property type="entry name" value="Rap/Ran-GAP_sf"/>
</dbReference>
<feature type="compositionally biased region" description="Basic and acidic residues" evidence="5">
    <location>
        <begin position="1132"/>
        <end position="1148"/>
    </location>
</feature>
<dbReference type="FunFam" id="3.40.50.11210:FF:000002">
    <property type="entry name" value="Signal-induced proliferation-associated 1-like protein 1"/>
    <property type="match status" value="1"/>
</dbReference>
<dbReference type="CDD" id="cd06745">
    <property type="entry name" value="PDZ_SIPA1-like"/>
    <property type="match status" value="1"/>
</dbReference>
<keyword evidence="1" id="KW-0343">GTPase activation</keyword>
<organism evidence="8">
    <name type="scientific">Pundamilia nyererei</name>
    <dbReference type="NCBI Taxonomy" id="303518"/>
    <lineage>
        <taxon>Eukaryota</taxon>
        <taxon>Metazoa</taxon>
        <taxon>Chordata</taxon>
        <taxon>Craniata</taxon>
        <taxon>Vertebrata</taxon>
        <taxon>Euteleostomi</taxon>
        <taxon>Actinopterygii</taxon>
        <taxon>Neopterygii</taxon>
        <taxon>Teleostei</taxon>
        <taxon>Neoteleostei</taxon>
        <taxon>Acanthomorphata</taxon>
        <taxon>Ovalentaria</taxon>
        <taxon>Cichlomorphae</taxon>
        <taxon>Cichliformes</taxon>
        <taxon>Cichlidae</taxon>
        <taxon>African cichlids</taxon>
        <taxon>Pseudocrenilabrinae</taxon>
        <taxon>Haplochromini</taxon>
        <taxon>Pundamilia</taxon>
    </lineage>
</organism>
<feature type="compositionally biased region" description="Basic and acidic residues" evidence="5">
    <location>
        <begin position="271"/>
        <end position="282"/>
    </location>
</feature>
<evidence type="ECO:0000256" key="4">
    <source>
        <dbReference type="SAM" id="Coils"/>
    </source>
</evidence>
<dbReference type="GO" id="GO:0005794">
    <property type="term" value="C:Golgi apparatus"/>
    <property type="evidence" value="ECO:0007669"/>
    <property type="project" value="TreeGrafter"/>
</dbReference>
<dbReference type="STRING" id="303518.ENSPNYP00000008414"/>
<feature type="domain" description="Rap-GAP" evidence="6">
    <location>
        <begin position="581"/>
        <end position="798"/>
    </location>
</feature>
<dbReference type="SMART" id="SM00228">
    <property type="entry name" value="PDZ"/>
    <property type="match status" value="1"/>
</dbReference>
<dbReference type="InterPro" id="IPR001478">
    <property type="entry name" value="PDZ"/>
</dbReference>
<dbReference type="Pfam" id="PF02145">
    <property type="entry name" value="Rap_GAP"/>
    <property type="match status" value="1"/>
</dbReference>
<dbReference type="Gene3D" id="2.30.42.10">
    <property type="match status" value="1"/>
</dbReference>
<dbReference type="GO" id="GO:0002088">
    <property type="term" value="P:lens development in camera-type eye"/>
    <property type="evidence" value="ECO:0007669"/>
    <property type="project" value="Ensembl"/>
</dbReference>
<dbReference type="PANTHER" id="PTHR15711:SF15">
    <property type="entry name" value="SIGNAL-INDUCED PROLIFERATION-ASSOCIATED 1-LIKE PROTEIN 3"/>
    <property type="match status" value="1"/>
</dbReference>
<dbReference type="InterPro" id="IPR050989">
    <property type="entry name" value="Rap1_Ran_GAP"/>
</dbReference>
<dbReference type="SUPFAM" id="SSF111347">
    <property type="entry name" value="Rap/Ran-GAP"/>
    <property type="match status" value="1"/>
</dbReference>
<accession>A0A3B4FFC3</accession>
<dbReference type="InterPro" id="IPR021818">
    <property type="entry name" value="SIPA1L_C"/>
</dbReference>
<feature type="coiled-coil region" evidence="4">
    <location>
        <begin position="1569"/>
        <end position="1617"/>
    </location>
</feature>
<protein>
    <submittedName>
        <fullName evidence="8">Signal induced proliferation associated 1 like 3</fullName>
    </submittedName>
</protein>